<dbReference type="OrthoDB" id="4941022at2759"/>
<organism evidence="2 3">
    <name type="scientific">Metarhizium guizhouense (strain ARSEF 977)</name>
    <dbReference type="NCBI Taxonomy" id="1276136"/>
    <lineage>
        <taxon>Eukaryota</taxon>
        <taxon>Fungi</taxon>
        <taxon>Dikarya</taxon>
        <taxon>Ascomycota</taxon>
        <taxon>Pezizomycotina</taxon>
        <taxon>Sordariomycetes</taxon>
        <taxon>Hypocreomycetidae</taxon>
        <taxon>Hypocreales</taxon>
        <taxon>Clavicipitaceae</taxon>
        <taxon>Metarhizium</taxon>
    </lineage>
</organism>
<evidence type="ECO:0000313" key="3">
    <source>
        <dbReference type="Proteomes" id="UP000031192"/>
    </source>
</evidence>
<accession>A0A0B4H0V4</accession>
<evidence type="ECO:0000256" key="1">
    <source>
        <dbReference type="SAM" id="MobiDB-lite"/>
    </source>
</evidence>
<dbReference type="Proteomes" id="UP000031192">
    <property type="component" value="Unassembled WGS sequence"/>
</dbReference>
<dbReference type="EMBL" id="AZNH01000028">
    <property type="protein sequence ID" value="KID85602.1"/>
    <property type="molecule type" value="Genomic_DNA"/>
</dbReference>
<dbReference type="HOGENOM" id="CLU_1195111_0_0_1"/>
<protein>
    <submittedName>
        <fullName evidence="2">Uncharacterized protein</fullName>
    </submittedName>
</protein>
<comment type="caution">
    <text evidence="2">The sequence shown here is derived from an EMBL/GenBank/DDBJ whole genome shotgun (WGS) entry which is preliminary data.</text>
</comment>
<proteinExistence type="predicted"/>
<reference evidence="2 3" key="1">
    <citation type="journal article" date="2014" name="Proc. Natl. Acad. Sci. U.S.A.">
        <title>Trajectory and genomic determinants of fungal-pathogen speciation and host adaptation.</title>
        <authorList>
            <person name="Hu X."/>
            <person name="Xiao G."/>
            <person name="Zheng P."/>
            <person name="Shang Y."/>
            <person name="Su Y."/>
            <person name="Zhang X."/>
            <person name="Liu X."/>
            <person name="Zhan S."/>
            <person name="St Leger R.J."/>
            <person name="Wang C."/>
        </authorList>
    </citation>
    <scope>NUCLEOTIDE SEQUENCE [LARGE SCALE GENOMIC DNA]</scope>
    <source>
        <strain evidence="2 3">ARSEF 977</strain>
    </source>
</reference>
<sequence length="248" mass="28049">MKPNNEHDATFAEDLGKLVAKNLGAVLFLKAYDEHNVVALSFLDGYFRGLLAKIEMDDPLSVARTAECVHVMYGTEVYQCINTALLDSISLLKVLKRRADGALEDEELEEGELEDWEGPELRAIRKYLIQGFLNRLKNDSDELLSNIFYEFAHGVPRQMSTLKCTQEQEQEQKDSETTCTAPQTSFHSGTNPIQTPEHPIDLQGEPDVVGMLFDEIRKLRPNIDPSRPRLAVLIANPAYARAFVNRRQ</sequence>
<gene>
    <name evidence="2" type="ORF">MGU_07139</name>
</gene>
<dbReference type="AlphaFoldDB" id="A0A0B4H0V4"/>
<name>A0A0B4H0V4_METGA</name>
<keyword evidence="3" id="KW-1185">Reference proteome</keyword>
<feature type="compositionally biased region" description="Polar residues" evidence="1">
    <location>
        <begin position="177"/>
        <end position="194"/>
    </location>
</feature>
<feature type="region of interest" description="Disordered" evidence="1">
    <location>
        <begin position="168"/>
        <end position="203"/>
    </location>
</feature>
<evidence type="ECO:0000313" key="2">
    <source>
        <dbReference type="EMBL" id="KID85602.1"/>
    </source>
</evidence>